<dbReference type="EMBL" id="QGML01000111">
    <property type="protein sequence ID" value="TVY93579.1"/>
    <property type="molecule type" value="Genomic_DNA"/>
</dbReference>
<dbReference type="PROSITE" id="PS50850">
    <property type="entry name" value="MFS"/>
    <property type="match status" value="1"/>
</dbReference>
<dbReference type="InterPro" id="IPR050360">
    <property type="entry name" value="MFS_Sugar_Transporters"/>
</dbReference>
<evidence type="ECO:0000313" key="9">
    <source>
        <dbReference type="Proteomes" id="UP000315522"/>
    </source>
</evidence>
<comment type="subcellular location">
    <subcellularLocation>
        <location evidence="1">Membrane</location>
        <topology evidence="1">Multi-pass membrane protein</topology>
    </subcellularLocation>
</comment>
<feature type="transmembrane region" description="Helical" evidence="6">
    <location>
        <begin position="23"/>
        <end position="47"/>
    </location>
</feature>
<evidence type="ECO:0000256" key="1">
    <source>
        <dbReference type="ARBA" id="ARBA00004141"/>
    </source>
</evidence>
<accession>A0A559MKV9</accession>
<evidence type="ECO:0000256" key="3">
    <source>
        <dbReference type="ARBA" id="ARBA00022692"/>
    </source>
</evidence>
<comment type="similarity">
    <text evidence="2">Belongs to the major facilitator superfamily. Sugar transporter (TC 2.A.1.1) family.</text>
</comment>
<dbReference type="AlphaFoldDB" id="A0A559MKV9"/>
<evidence type="ECO:0000313" key="8">
    <source>
        <dbReference type="EMBL" id="TVY93579.1"/>
    </source>
</evidence>
<dbReference type="InterPro" id="IPR005828">
    <property type="entry name" value="MFS_sugar_transport-like"/>
</dbReference>
<dbReference type="PANTHER" id="PTHR48022:SF11">
    <property type="entry name" value="MONOSACCHARIDE TRANSPORTER (HXT8), PUTATIVE (AFU_ORTHOLOGUE AFUA_2G08120)-RELATED"/>
    <property type="match status" value="1"/>
</dbReference>
<dbReference type="SUPFAM" id="SSF103473">
    <property type="entry name" value="MFS general substrate transporter"/>
    <property type="match status" value="1"/>
</dbReference>
<dbReference type="PANTHER" id="PTHR48022">
    <property type="entry name" value="PLASTIDIC GLUCOSE TRANSPORTER 4"/>
    <property type="match status" value="1"/>
</dbReference>
<keyword evidence="4 6" id="KW-1133">Transmembrane helix</keyword>
<evidence type="ECO:0000256" key="6">
    <source>
        <dbReference type="SAM" id="Phobius"/>
    </source>
</evidence>
<feature type="transmembrane region" description="Helical" evidence="6">
    <location>
        <begin position="101"/>
        <end position="129"/>
    </location>
</feature>
<dbReference type="GO" id="GO:0016020">
    <property type="term" value="C:membrane"/>
    <property type="evidence" value="ECO:0007669"/>
    <property type="project" value="UniProtKB-SubCell"/>
</dbReference>
<protein>
    <recommendedName>
        <fullName evidence="7">Major facilitator superfamily (MFS) profile domain-containing protein</fullName>
    </recommendedName>
</protein>
<comment type="caution">
    <text evidence="8">The sequence shown here is derived from an EMBL/GenBank/DDBJ whole genome shotgun (WGS) entry which is preliminary data.</text>
</comment>
<sequence>MTEPASITLVGVDDKRYYQLPMVWPVIGIAWVTMTYAYTGSIIGTTIGQPSFYMYMGLDTNANTAGLVGTMTGLFYAGGILGSLLNTWLADKVGRKWTCIIASLIVIVSTACLAGSVNISMFIAFRFFIGIG</sequence>
<gene>
    <name evidence="8" type="ORF">LAWI1_G001343</name>
</gene>
<keyword evidence="3 6" id="KW-0812">Transmembrane</keyword>
<feature type="transmembrane region" description="Helical" evidence="6">
    <location>
        <begin position="67"/>
        <end position="89"/>
    </location>
</feature>
<dbReference type="InterPro" id="IPR036259">
    <property type="entry name" value="MFS_trans_sf"/>
</dbReference>
<evidence type="ECO:0000256" key="5">
    <source>
        <dbReference type="ARBA" id="ARBA00023136"/>
    </source>
</evidence>
<evidence type="ECO:0000259" key="7">
    <source>
        <dbReference type="PROSITE" id="PS50850"/>
    </source>
</evidence>
<dbReference type="GO" id="GO:0005351">
    <property type="term" value="F:carbohydrate:proton symporter activity"/>
    <property type="evidence" value="ECO:0007669"/>
    <property type="project" value="TreeGrafter"/>
</dbReference>
<dbReference type="InterPro" id="IPR020846">
    <property type="entry name" value="MFS_dom"/>
</dbReference>
<dbReference type="Pfam" id="PF00083">
    <property type="entry name" value="Sugar_tr"/>
    <property type="match status" value="1"/>
</dbReference>
<dbReference type="Proteomes" id="UP000315522">
    <property type="component" value="Unassembled WGS sequence"/>
</dbReference>
<reference evidence="8 9" key="1">
    <citation type="submission" date="2018-05" db="EMBL/GenBank/DDBJ databases">
        <title>Genome sequencing and assembly of the regulated plant pathogen Lachnellula willkommii and related sister species for the development of diagnostic species identification markers.</title>
        <authorList>
            <person name="Giroux E."/>
            <person name="Bilodeau G."/>
        </authorList>
    </citation>
    <scope>NUCLEOTIDE SEQUENCE [LARGE SCALE GENOMIC DNA]</scope>
    <source>
        <strain evidence="8 9">CBS 172.35</strain>
    </source>
</reference>
<dbReference type="Gene3D" id="1.20.1250.20">
    <property type="entry name" value="MFS general substrate transporter like domains"/>
    <property type="match status" value="1"/>
</dbReference>
<keyword evidence="9" id="KW-1185">Reference proteome</keyword>
<keyword evidence="5 6" id="KW-0472">Membrane</keyword>
<organism evidence="8 9">
    <name type="scientific">Lachnellula willkommii</name>
    <dbReference type="NCBI Taxonomy" id="215461"/>
    <lineage>
        <taxon>Eukaryota</taxon>
        <taxon>Fungi</taxon>
        <taxon>Dikarya</taxon>
        <taxon>Ascomycota</taxon>
        <taxon>Pezizomycotina</taxon>
        <taxon>Leotiomycetes</taxon>
        <taxon>Helotiales</taxon>
        <taxon>Lachnaceae</taxon>
        <taxon>Lachnellula</taxon>
    </lineage>
</organism>
<name>A0A559MKV9_9HELO</name>
<evidence type="ECO:0000256" key="4">
    <source>
        <dbReference type="ARBA" id="ARBA00022989"/>
    </source>
</evidence>
<proteinExistence type="inferred from homology"/>
<feature type="domain" description="Major facilitator superfamily (MFS) profile" evidence="7">
    <location>
        <begin position="25"/>
        <end position="132"/>
    </location>
</feature>
<evidence type="ECO:0000256" key="2">
    <source>
        <dbReference type="ARBA" id="ARBA00010992"/>
    </source>
</evidence>